<dbReference type="HOGENOM" id="CLU_3116764_0_0_6"/>
<dbReference type="AlphaFoldDB" id="A4A460"/>
<reference evidence="1 2" key="1">
    <citation type="journal article" date="2007" name="Proc. Natl. Acad. Sci. U.S.A.">
        <title>Characterization of a marine gammaproteobacterium capable of aerobic anoxygenic photosynthesis.</title>
        <authorList>
            <person name="Fuchs B.M."/>
            <person name="Spring S."/>
            <person name="Teeling H."/>
            <person name="Quast C."/>
            <person name="Wulf J."/>
            <person name="Schattenhofer M."/>
            <person name="Yan S."/>
            <person name="Ferriera S."/>
            <person name="Johnson J."/>
            <person name="Glockner F.O."/>
            <person name="Amann R."/>
        </authorList>
    </citation>
    <scope>NUCLEOTIDE SEQUENCE [LARGE SCALE GENOMIC DNA]</scope>
    <source>
        <strain evidence="1">KT71</strain>
    </source>
</reference>
<accession>A4A460</accession>
<sequence length="50" mass="4886">MPALVFFACASLSAAGGGVIAALCLVPAGLAIDAARDNEQKNTPEGPTNA</sequence>
<dbReference type="Proteomes" id="UP000019205">
    <property type="component" value="Chromosome"/>
</dbReference>
<proteinExistence type="predicted"/>
<evidence type="ECO:0000313" key="2">
    <source>
        <dbReference type="Proteomes" id="UP000019205"/>
    </source>
</evidence>
<dbReference type="EMBL" id="AAOA02000001">
    <property type="protein sequence ID" value="EAQ99483.2"/>
    <property type="molecule type" value="Genomic_DNA"/>
</dbReference>
<evidence type="ECO:0000313" key="1">
    <source>
        <dbReference type="EMBL" id="EAQ99483.2"/>
    </source>
</evidence>
<dbReference type="eggNOG" id="ENOG502ZFTA">
    <property type="taxonomic scope" value="Bacteria"/>
</dbReference>
<protein>
    <submittedName>
        <fullName evidence="1">Uncharacterized protein</fullName>
    </submittedName>
</protein>
<dbReference type="STRING" id="314285.KT71_17476"/>
<gene>
    <name evidence="1" type="ORF">KT71_17476</name>
</gene>
<name>A4A460_9GAMM</name>
<keyword evidence="2" id="KW-1185">Reference proteome</keyword>
<reference evidence="1 2" key="2">
    <citation type="journal article" date="2009" name="PLoS ONE">
        <title>The photosynthetic apparatus and its regulation in the aerobic gammaproteobacterium Congregibacter litoralis gen. nov., sp. nov.</title>
        <authorList>
            <person name="Spring S."/>
            <person name="Lunsdorf H."/>
            <person name="Fuchs B.M."/>
            <person name="Tindall B.J."/>
        </authorList>
    </citation>
    <scope>NUCLEOTIDE SEQUENCE [LARGE SCALE GENOMIC DNA]</scope>
    <source>
        <strain evidence="1">KT71</strain>
    </source>
</reference>
<comment type="caution">
    <text evidence="1">The sequence shown here is derived from an EMBL/GenBank/DDBJ whole genome shotgun (WGS) entry which is preliminary data.</text>
</comment>
<organism evidence="1 2">
    <name type="scientific">Congregibacter litoralis KT71</name>
    <dbReference type="NCBI Taxonomy" id="314285"/>
    <lineage>
        <taxon>Bacteria</taxon>
        <taxon>Pseudomonadati</taxon>
        <taxon>Pseudomonadota</taxon>
        <taxon>Gammaproteobacteria</taxon>
        <taxon>Cellvibrionales</taxon>
        <taxon>Halieaceae</taxon>
        <taxon>Congregibacter</taxon>
    </lineage>
</organism>